<dbReference type="SUPFAM" id="SSF82866">
    <property type="entry name" value="Multidrug efflux transporter AcrB transmembrane domain"/>
    <property type="match status" value="2"/>
</dbReference>
<dbReference type="PRINTS" id="PR00702">
    <property type="entry name" value="ACRIFLAVINRP"/>
</dbReference>
<proteinExistence type="inferred from homology"/>
<dbReference type="InterPro" id="IPR004763">
    <property type="entry name" value="CusA-like"/>
</dbReference>
<feature type="transmembrane region" description="Helical" evidence="8">
    <location>
        <begin position="438"/>
        <end position="457"/>
    </location>
</feature>
<feature type="transmembrane region" description="Helical" evidence="8">
    <location>
        <begin position="933"/>
        <end position="955"/>
    </location>
</feature>
<reference evidence="9 10" key="1">
    <citation type="submission" date="2017-01" db="EMBL/GenBank/DDBJ databases">
        <title>First insights into the biology of 'candidatus Vampirococcus archaeovorus'.</title>
        <authorList>
            <person name="Kizina J."/>
            <person name="Jordan S."/>
            <person name="Stueber K."/>
            <person name="Reinhardt R."/>
            <person name="Harder J."/>
        </authorList>
    </citation>
    <scope>NUCLEOTIDE SEQUENCE [LARGE SCALE GENOMIC DNA]</scope>
    <source>
        <strain evidence="9 10">LiM</strain>
    </source>
</reference>
<dbReference type="RefSeq" id="WP_128700984.1">
    <property type="nucleotide sequence ID" value="NZ_CP019384.1"/>
</dbReference>
<keyword evidence="7 8" id="KW-0472">Membrane</keyword>
<comment type="subcellular location">
    <subcellularLocation>
        <location evidence="1">Cell membrane</location>
        <topology evidence="1">Multi-pass membrane protein</topology>
    </subcellularLocation>
</comment>
<dbReference type="NCBIfam" id="TIGR00914">
    <property type="entry name" value="2A0601"/>
    <property type="match status" value="1"/>
</dbReference>
<feature type="transmembrane region" description="Helical" evidence="8">
    <location>
        <begin position="961"/>
        <end position="987"/>
    </location>
</feature>
<name>A0A410P7T9_VELA1</name>
<dbReference type="OrthoDB" id="9757876at2"/>
<evidence type="ECO:0000256" key="5">
    <source>
        <dbReference type="ARBA" id="ARBA00022692"/>
    </source>
</evidence>
<gene>
    <name evidence="9" type="ORF">BU251_07400</name>
</gene>
<evidence type="ECO:0000313" key="9">
    <source>
        <dbReference type="EMBL" id="QAT18064.1"/>
    </source>
</evidence>
<dbReference type="Gene3D" id="3.30.2090.10">
    <property type="entry name" value="Multidrug efflux transporter AcrB TolC docking domain, DN and DC subdomains"/>
    <property type="match status" value="2"/>
</dbReference>
<feature type="transmembrane region" description="Helical" evidence="8">
    <location>
        <begin position="550"/>
        <end position="569"/>
    </location>
</feature>
<protein>
    <submittedName>
        <fullName evidence="9">Cation transporter</fullName>
    </submittedName>
</protein>
<keyword evidence="5 8" id="KW-0812">Transmembrane</keyword>
<comment type="similarity">
    <text evidence="2">Belongs to the resistance-nodulation-cell division (RND) (TC 2.A.6) family.</text>
</comment>
<evidence type="ECO:0000256" key="1">
    <source>
        <dbReference type="ARBA" id="ARBA00004651"/>
    </source>
</evidence>
<feature type="transmembrane region" description="Helical" evidence="8">
    <location>
        <begin position="1047"/>
        <end position="1073"/>
    </location>
</feature>
<organism evidence="9 10">
    <name type="scientific">Velamenicoccus archaeovorus</name>
    <dbReference type="NCBI Taxonomy" id="1930593"/>
    <lineage>
        <taxon>Bacteria</taxon>
        <taxon>Pseudomonadati</taxon>
        <taxon>Candidatus Omnitrophota</taxon>
        <taxon>Candidatus Velamenicoccus</taxon>
    </lineage>
</organism>
<dbReference type="GO" id="GO:0008324">
    <property type="term" value="F:monoatomic cation transmembrane transporter activity"/>
    <property type="evidence" value="ECO:0007669"/>
    <property type="project" value="InterPro"/>
</dbReference>
<keyword evidence="3" id="KW-0813">Transport</keyword>
<feature type="transmembrane region" description="Helical" evidence="8">
    <location>
        <begin position="909"/>
        <end position="926"/>
    </location>
</feature>
<evidence type="ECO:0000256" key="2">
    <source>
        <dbReference type="ARBA" id="ARBA00010942"/>
    </source>
</evidence>
<feature type="transmembrane region" description="Helical" evidence="8">
    <location>
        <begin position="12"/>
        <end position="31"/>
    </location>
</feature>
<dbReference type="InterPro" id="IPR027463">
    <property type="entry name" value="AcrB_DN_DC_subdom"/>
</dbReference>
<feature type="transmembrane region" description="Helical" evidence="8">
    <location>
        <begin position="477"/>
        <end position="496"/>
    </location>
</feature>
<dbReference type="GO" id="GO:0005886">
    <property type="term" value="C:plasma membrane"/>
    <property type="evidence" value="ECO:0007669"/>
    <property type="project" value="UniProtKB-SubCell"/>
</dbReference>
<feature type="transmembrane region" description="Helical" evidence="8">
    <location>
        <begin position="387"/>
        <end position="408"/>
    </location>
</feature>
<dbReference type="Pfam" id="PF00873">
    <property type="entry name" value="ACR_tran"/>
    <property type="match status" value="2"/>
</dbReference>
<feature type="transmembrane region" description="Helical" evidence="8">
    <location>
        <begin position="339"/>
        <end position="357"/>
    </location>
</feature>
<dbReference type="Gene3D" id="3.30.70.1430">
    <property type="entry name" value="Multidrug efflux transporter AcrB pore domain"/>
    <property type="match status" value="2"/>
</dbReference>
<dbReference type="AlphaFoldDB" id="A0A410P7T9"/>
<evidence type="ECO:0000256" key="3">
    <source>
        <dbReference type="ARBA" id="ARBA00022448"/>
    </source>
</evidence>
<evidence type="ECO:0000256" key="7">
    <source>
        <dbReference type="ARBA" id="ARBA00023136"/>
    </source>
</evidence>
<keyword evidence="6 8" id="KW-1133">Transmembrane helix</keyword>
<dbReference type="SUPFAM" id="SSF82693">
    <property type="entry name" value="Multidrug efflux transporter AcrB pore domain, PN1, PN2, PC1 and PC2 subdomains"/>
    <property type="match status" value="2"/>
</dbReference>
<feature type="transmembrane region" description="Helical" evidence="8">
    <location>
        <begin position="1018"/>
        <end position="1035"/>
    </location>
</feature>
<keyword evidence="10" id="KW-1185">Reference proteome</keyword>
<dbReference type="PANTHER" id="PTHR32063:SF19">
    <property type="entry name" value="CATION EFFLUX SYSTEM PROTEIN CUSA"/>
    <property type="match status" value="1"/>
</dbReference>
<dbReference type="SUPFAM" id="SSF82714">
    <property type="entry name" value="Multidrug efflux transporter AcrB TolC docking domain, DN and DC subdomains"/>
    <property type="match status" value="2"/>
</dbReference>
<sequence length="1080" mass="120799">MIDRIIEFCAKNKLIVFIMVGVAVVGGIVAIRNIPLDAIPDPSDTQVIVYAKWDRPPQVIEDQVTYPIVSSLLGAPKIKDIRGFSDYGFSYVYCIFDEGTDIYWARSRVLEYLSKVTPQLPKDVQVELGPDATGIGWVFEYALVDESGKHSLQDLTTFQNWHLKYALQSVKGVSEVASVGGFVKQYQVLVNPDALVATGISINDVMMALKKSNQEVGARLLEFSGKEYMVTVRGYISSLDDIKEVVLKVGKDGVPVKIKDVALVQFGPDIRRGVAELDGKGEVVGGIVVMRYKENALKVIERVKKKLHDVKLPDGVRLVTTYDRSDLILRSVDTLKRKLIEEMIVVSLVILVFLMHIPSAIIPIVTLPIAVIIAFIPMYLMGLTSNIMSLGGIAIAIGAMVDGAIVVVENAHKKLSHWQEEGRKGDYKEVIINAVKEVGRPSFFSLLVIAVSFIPIFTLEGFEGRLFKPLAFTKTFAIFFAALLAITLDPAIRLLFTRLDFYSFRPKWLCVIVNHVLVGRIHSEEKHPISKRLFKFYEPVVQFVLKKPRAIIGSAVLVFLLTVPVFFSLGKEFMPPLNEGTILYMPTTPPGISVTEATKLLMIQDKILKTFPEVVTVFGKAGRAATSTDPAPYSMMETVVVLKPQNEWRPKHRWYSSILPEFLKSPLRIIWPDRISWDDLIKEMNEKLELPGQVNAWTMPIKARVDMLTTGVRTPVGIKIYGDDLGKIEKIGTEVEGHLRQVKGTRSIYAERTSGGYFVNFKLRRDDIARYGLTVEDVETALMTAVGGENITQTIEGRERFPVNVRYPRELRDDIEKLKNVYIPTSLGANIPLAQLADIEVTTGPAMIRDENGSLAGYVYIDVADRDIGSYVNEAKEILKKNLTLPAGYSLVFSGQYEFMERVKERMKIVVPLTLLIIFFLLHLNTGSFAKTFIILLAVPFSLIGVAWILVFLHYNLSIGVWAGIIALLGVDAETGIFMLLYLDLAYEDMKKRGMMKTVGHLKEAILHGAVKRVRPKMMTACVLFIGLLPIMWAQTYEAGADVMKRIAAPMVGGIFTSFIMELVVYPAIYLLWKKRDLEA</sequence>
<evidence type="ECO:0000313" key="10">
    <source>
        <dbReference type="Proteomes" id="UP000287243"/>
    </source>
</evidence>
<evidence type="ECO:0000256" key="4">
    <source>
        <dbReference type="ARBA" id="ARBA00022475"/>
    </source>
</evidence>
<dbReference type="InterPro" id="IPR001036">
    <property type="entry name" value="Acrflvin-R"/>
</dbReference>
<dbReference type="EMBL" id="CP019384">
    <property type="protein sequence ID" value="QAT18064.1"/>
    <property type="molecule type" value="Genomic_DNA"/>
</dbReference>
<dbReference type="PANTHER" id="PTHR32063">
    <property type="match status" value="1"/>
</dbReference>
<evidence type="ECO:0000256" key="8">
    <source>
        <dbReference type="SAM" id="Phobius"/>
    </source>
</evidence>
<dbReference type="Gene3D" id="3.30.70.1440">
    <property type="entry name" value="Multidrug efflux transporter AcrB pore domain"/>
    <property type="match status" value="1"/>
</dbReference>
<dbReference type="KEGG" id="vai:BU251_07400"/>
<dbReference type="Gene3D" id="1.20.1640.10">
    <property type="entry name" value="Multidrug efflux transporter AcrB transmembrane domain"/>
    <property type="match status" value="2"/>
</dbReference>
<accession>A0A410P7T9</accession>
<dbReference type="Proteomes" id="UP000287243">
    <property type="component" value="Chromosome"/>
</dbReference>
<dbReference type="GO" id="GO:0042910">
    <property type="term" value="F:xenobiotic transmembrane transporter activity"/>
    <property type="evidence" value="ECO:0007669"/>
    <property type="project" value="TreeGrafter"/>
</dbReference>
<evidence type="ECO:0000256" key="6">
    <source>
        <dbReference type="ARBA" id="ARBA00022989"/>
    </source>
</evidence>
<keyword evidence="4" id="KW-1003">Cell membrane</keyword>
<dbReference type="Gene3D" id="3.30.70.1320">
    <property type="entry name" value="Multidrug efflux transporter AcrB pore domain like"/>
    <property type="match status" value="1"/>
</dbReference>